<dbReference type="InterPro" id="IPR028244">
    <property type="entry name" value="T6SS_Rhs_Vgr_dom"/>
</dbReference>
<feature type="domain" description="Gp5/Type VI secretion system Vgr protein OB-fold" evidence="2">
    <location>
        <begin position="405"/>
        <end position="467"/>
    </location>
</feature>
<dbReference type="Pfam" id="PF10106">
    <property type="entry name" value="DUF2345"/>
    <property type="match status" value="1"/>
</dbReference>
<dbReference type="Gene3D" id="3.55.50.10">
    <property type="entry name" value="Baseplate protein-like domains"/>
    <property type="match status" value="1"/>
</dbReference>
<dbReference type="AlphaFoldDB" id="A0A0T9L4T6"/>
<gene>
    <name evidence="5" type="ORF">ERS008491_01614</name>
</gene>
<organism evidence="5 6">
    <name type="scientific">Yersinia kristensenii</name>
    <dbReference type="NCBI Taxonomy" id="28152"/>
    <lineage>
        <taxon>Bacteria</taxon>
        <taxon>Pseudomonadati</taxon>
        <taxon>Pseudomonadota</taxon>
        <taxon>Gammaproteobacteria</taxon>
        <taxon>Enterobacterales</taxon>
        <taxon>Yersiniaceae</taxon>
        <taxon>Yersinia</taxon>
    </lineage>
</organism>
<comment type="similarity">
    <text evidence="1">Belongs to the VgrG protein family.</text>
</comment>
<sequence length="785" mass="87117">MSDSMLTNIASPLKQSLGQSRYHVAVHDCPHFLDVLSFHAEESFSRPWQYHVSLTCSESDIACDTLLLKPGSFTFQTPMFNGGPAVPVRTVYGVVQSFRRLSTSADETRYSLTLVPRIALLKHTKNNEIYLNQSVTEVVEQVLRKHGLEGPDFEFRLAREYPARELITQWRETDLEFVQRLLAEVGIFWCFEMDNRVEQDVVIFQDSQEQYQFGTRLPLRNPAGMSDSGQESLWDIQTAYNVVSDSVTTRDYNYRQALIPQDSTENISSPEGITTGEVYHYAEPFLSEGDVQSTETGAFYARIRHERILNGQLTVTGRSTRPLLSPGQVLETDGALPEGLKDGIVVTTVRSRGSRKSSFQSEFDGIPYSETVCYRPALLNRPVISGSLSARVESTEKGDTYAWLDDQGRYRVKLDFDRNGTEQGYAYLWLRMAKPYAGDTYGWHAPLLDGTEVSVVFDSGDPDRPYIAYTQHDSEHPDHVTSDNHTRNIWRTPANNKLRMEDLRQQEHIKLATEFGKSQLNMGHLVNAQREQRGSGFELRTDEFGAVRAAKGIFLTADDQLKAQGQVLEMAPAVNLIKQANSEMQALNSAAEQAGALVSDIQTQINLVKERLSGLQSAVVLASAPQGIALTSGEHLQMTSARNTMINAGQHLDIGAMKNLSVSVEKALGLFVHKEGAKLVANQGDVEIQAQHNTLALFAKQQVTITSSEDEIIISTPKTLTLNGGGSYLKLSQSGIEHGSAGDFIMKTANYVVPGSGNSLPLETPNFNVTEVTLVNKVISKSFND</sequence>
<proteinExistence type="inferred from homology"/>
<evidence type="ECO:0000259" key="2">
    <source>
        <dbReference type="Pfam" id="PF04717"/>
    </source>
</evidence>
<evidence type="ECO:0000259" key="3">
    <source>
        <dbReference type="Pfam" id="PF10106"/>
    </source>
</evidence>
<dbReference type="InterPro" id="IPR006531">
    <property type="entry name" value="Gp5/Vgr_OB"/>
</dbReference>
<evidence type="ECO:0000259" key="4">
    <source>
        <dbReference type="Pfam" id="PF13296"/>
    </source>
</evidence>
<dbReference type="InterPro" id="IPR037026">
    <property type="entry name" value="Vgr_OB-fold_dom_sf"/>
</dbReference>
<dbReference type="SUPFAM" id="SSF69255">
    <property type="entry name" value="gp5 N-terminal domain-like"/>
    <property type="match status" value="1"/>
</dbReference>
<feature type="domain" description="DUF2345" evidence="3">
    <location>
        <begin position="610"/>
        <end position="755"/>
    </location>
</feature>
<dbReference type="InterPro" id="IPR017847">
    <property type="entry name" value="T6SS_RhsGE_Vgr_subset"/>
</dbReference>
<dbReference type="Gene3D" id="2.30.110.50">
    <property type="match status" value="1"/>
</dbReference>
<dbReference type="Proteomes" id="UP000045824">
    <property type="component" value="Unassembled WGS sequence"/>
</dbReference>
<evidence type="ECO:0000256" key="1">
    <source>
        <dbReference type="ARBA" id="ARBA00005558"/>
    </source>
</evidence>
<dbReference type="NCBIfam" id="TIGR03361">
    <property type="entry name" value="VI_Rhs_Vgr"/>
    <property type="match status" value="1"/>
</dbReference>
<dbReference type="InterPro" id="IPR006533">
    <property type="entry name" value="T6SS_Vgr_RhsGE"/>
</dbReference>
<dbReference type="InterPro" id="IPR018769">
    <property type="entry name" value="VgrG2_DUF2345"/>
</dbReference>
<dbReference type="Gene3D" id="2.40.50.230">
    <property type="entry name" value="Gp5 N-terminal domain"/>
    <property type="match status" value="1"/>
</dbReference>
<accession>A0A0T9L4T6</accession>
<reference evidence="5 6" key="1">
    <citation type="submission" date="2015-03" db="EMBL/GenBank/DDBJ databases">
        <authorList>
            <person name="Murphy D."/>
        </authorList>
    </citation>
    <scope>NUCLEOTIDE SEQUENCE [LARGE SCALE GENOMIC DNA]</scope>
    <source>
        <strain evidence="5 6">FCF326</strain>
    </source>
</reference>
<dbReference type="Pfam" id="PF05954">
    <property type="entry name" value="Phage_GPD"/>
    <property type="match status" value="1"/>
</dbReference>
<dbReference type="SUPFAM" id="SSF69279">
    <property type="entry name" value="Phage tail proteins"/>
    <property type="match status" value="2"/>
</dbReference>
<dbReference type="NCBIfam" id="TIGR01646">
    <property type="entry name" value="vgr_GE"/>
    <property type="match status" value="1"/>
</dbReference>
<protein>
    <submittedName>
        <fullName evidence="5">Rhs element Vgr protein</fullName>
    </submittedName>
</protein>
<dbReference type="Gene3D" id="4.10.220.110">
    <property type="match status" value="1"/>
</dbReference>
<evidence type="ECO:0000313" key="5">
    <source>
        <dbReference type="EMBL" id="CNE56423.1"/>
    </source>
</evidence>
<dbReference type="RefSeq" id="WP_050119022.1">
    <property type="nucleotide sequence ID" value="NZ_CAWMAB010000005.1"/>
</dbReference>
<dbReference type="Pfam" id="PF04717">
    <property type="entry name" value="Phage_base_V"/>
    <property type="match status" value="1"/>
</dbReference>
<dbReference type="Pfam" id="PF13296">
    <property type="entry name" value="T6SS_Vgr"/>
    <property type="match status" value="1"/>
</dbReference>
<evidence type="ECO:0000313" key="6">
    <source>
        <dbReference type="Proteomes" id="UP000045824"/>
    </source>
</evidence>
<dbReference type="EMBL" id="CPYI01000005">
    <property type="protein sequence ID" value="CNE56423.1"/>
    <property type="molecule type" value="Genomic_DNA"/>
</dbReference>
<feature type="domain" description="Putative type VI secretion system Rhs element associated Vgr" evidence="4">
    <location>
        <begin position="491"/>
        <end position="591"/>
    </location>
</feature>
<name>A0A0T9L4T6_YERKR</name>